<comment type="caution">
    <text evidence="1">The sequence shown here is derived from an EMBL/GenBank/DDBJ whole genome shotgun (WGS) entry which is preliminary data.</text>
</comment>
<protein>
    <submittedName>
        <fullName evidence="1">Uncharacterized protein</fullName>
    </submittedName>
</protein>
<accession>A0ACC0Z7D0</accession>
<name>A0ACC0Z7D0_9ROSI</name>
<gene>
    <name evidence="1" type="ORF">Pint_06095</name>
</gene>
<evidence type="ECO:0000313" key="1">
    <source>
        <dbReference type="EMBL" id="KAJ0045808.1"/>
    </source>
</evidence>
<evidence type="ECO:0000313" key="2">
    <source>
        <dbReference type="Proteomes" id="UP001163603"/>
    </source>
</evidence>
<dbReference type="EMBL" id="CM047738">
    <property type="protein sequence ID" value="KAJ0045808.1"/>
    <property type="molecule type" value="Genomic_DNA"/>
</dbReference>
<reference evidence="2" key="1">
    <citation type="journal article" date="2023" name="G3 (Bethesda)">
        <title>Genome assembly and association tests identify interacting loci associated with vigor, precocity, and sex in interspecific pistachio rootstocks.</title>
        <authorList>
            <person name="Palmer W."/>
            <person name="Jacygrad E."/>
            <person name="Sagayaradj S."/>
            <person name="Cavanaugh K."/>
            <person name="Han R."/>
            <person name="Bertier L."/>
            <person name="Beede B."/>
            <person name="Kafkas S."/>
            <person name="Golino D."/>
            <person name="Preece J."/>
            <person name="Michelmore R."/>
        </authorList>
    </citation>
    <scope>NUCLEOTIDE SEQUENCE [LARGE SCALE GENOMIC DNA]</scope>
</reference>
<organism evidence="1 2">
    <name type="scientific">Pistacia integerrima</name>
    <dbReference type="NCBI Taxonomy" id="434235"/>
    <lineage>
        <taxon>Eukaryota</taxon>
        <taxon>Viridiplantae</taxon>
        <taxon>Streptophyta</taxon>
        <taxon>Embryophyta</taxon>
        <taxon>Tracheophyta</taxon>
        <taxon>Spermatophyta</taxon>
        <taxon>Magnoliopsida</taxon>
        <taxon>eudicotyledons</taxon>
        <taxon>Gunneridae</taxon>
        <taxon>Pentapetalae</taxon>
        <taxon>rosids</taxon>
        <taxon>malvids</taxon>
        <taxon>Sapindales</taxon>
        <taxon>Anacardiaceae</taxon>
        <taxon>Pistacia</taxon>
    </lineage>
</organism>
<sequence length="320" mass="36033">MPKHTKLKLLETQEQSPDRFGICRGREMDIMSPQGKLAYFRIKELKDVLSKLGLPKQGKKQDLVDRISRILPDEGLAKIIDDTYRKMQISEATELATSGQTDLGLCNVKLETEVEDSINSGVRICCPCRKSFPNELMVQCVDPGCLVQQHAGCVIIPEKPMEEIPSIPPPYYCEMCRIKRADPFWLTVACLVSPMKLVVSNIPPDGTNPLQIAETTFLLTQAHKDLLQKDGYDIQAWCILLNDKVSFRMQWPQFADLQVNGMDFGNLFPLVKFSRTAAAPPAFPVFLRNIMVLHSLLAWLVQEVDNCISDYSCTGLTLDI</sequence>
<dbReference type="Proteomes" id="UP001163603">
    <property type="component" value="Chromosome 3"/>
</dbReference>
<proteinExistence type="predicted"/>
<keyword evidence="2" id="KW-1185">Reference proteome</keyword>